<evidence type="ECO:0000313" key="3">
    <source>
        <dbReference type="EMBL" id="OCL13408.1"/>
    </source>
</evidence>
<evidence type="ECO:0000313" key="4">
    <source>
        <dbReference type="Proteomes" id="UP000250140"/>
    </source>
</evidence>
<evidence type="ECO:0000256" key="1">
    <source>
        <dbReference type="SAM" id="MobiDB-lite"/>
    </source>
</evidence>
<sequence>MEIPIHQSLDDARKRASEFPQEAPLPSDSYCDVCGKYTSSGKKKAWLKSEVRFADLEREDGECEVCFMVSTGLKRYQEERGLDSPLPEYVAIRCDPGISFYVQRPESRTSEKDILGHHGLEFYIEPGAFTTLKHIGIGQPVHKDLASENCMLLAQSWIKTCKETHSRCRQPAQTKLPTRVIDVGSEHQLPFLRETKDAEGQYFTLSHCWGKAQPLTTKSATLEERKKGIPLESLPKTFLDAVMITRRLGAQYIWIDSLCIIQDSSSDWEIESASMGQIYRRSSLTIAATSAEDGRVGCFVEKENWRESIPVEVHDTQGISNTVFIREREDDLHDVLRNFRDEPLSIRAWVLQERILSTRILLYTRSELVFECNSDSFCECGEYPLRRSYAAYANTGRLGPFLLPNVDNPSSDVQNDEGQMGAEDRANIFKYWKDLVEGFTDRLLTYDSDVLPALSGLASMVQRKLTDDYLAGIWRNDLPMGLLWSISRPAFTLNADSFELLKSLDRKEIHPRILPYMPRRVEGVNLPTWSWASIRGSTSYRDKWLDPDCELYEPATVVHVSDTLASENTTGYVEDVSLTISGYVKPIKLGLHEWHRESLRHRCRAGEITCPDSHDHTEQCISYNLEEWVVLDLPPDKCEDIWRKEFWRLRIGLKLPVHDVTFIDYAGRFLPNADAISRTHVVHYYLILHRSTRGEGLYERVGFYIKTVFYGYYYEEGEITEITIV</sequence>
<dbReference type="Pfam" id="PF06985">
    <property type="entry name" value="HET"/>
    <property type="match status" value="1"/>
</dbReference>
<dbReference type="InterPro" id="IPR010730">
    <property type="entry name" value="HET"/>
</dbReference>
<reference evidence="3 4" key="1">
    <citation type="journal article" date="2016" name="Nat. Commun.">
        <title>Ectomycorrhizal ecology is imprinted in the genome of the dominant symbiotic fungus Cenococcum geophilum.</title>
        <authorList>
            <consortium name="DOE Joint Genome Institute"/>
            <person name="Peter M."/>
            <person name="Kohler A."/>
            <person name="Ohm R.A."/>
            <person name="Kuo A."/>
            <person name="Krutzmann J."/>
            <person name="Morin E."/>
            <person name="Arend M."/>
            <person name="Barry K.W."/>
            <person name="Binder M."/>
            <person name="Choi C."/>
            <person name="Clum A."/>
            <person name="Copeland A."/>
            <person name="Grisel N."/>
            <person name="Haridas S."/>
            <person name="Kipfer T."/>
            <person name="LaButti K."/>
            <person name="Lindquist E."/>
            <person name="Lipzen A."/>
            <person name="Maire R."/>
            <person name="Meier B."/>
            <person name="Mihaltcheva S."/>
            <person name="Molinier V."/>
            <person name="Murat C."/>
            <person name="Poggeler S."/>
            <person name="Quandt C.A."/>
            <person name="Sperisen C."/>
            <person name="Tritt A."/>
            <person name="Tisserant E."/>
            <person name="Crous P.W."/>
            <person name="Henrissat B."/>
            <person name="Nehls U."/>
            <person name="Egli S."/>
            <person name="Spatafora J.W."/>
            <person name="Grigoriev I.V."/>
            <person name="Martin F.M."/>
        </authorList>
    </citation>
    <scope>NUCLEOTIDE SEQUENCE [LARGE SCALE GENOMIC DNA]</scope>
    <source>
        <strain evidence="3 4">CBS 207.34</strain>
    </source>
</reference>
<protein>
    <submittedName>
        <fullName evidence="3">HET-domain-containing protein</fullName>
    </submittedName>
</protein>
<proteinExistence type="predicted"/>
<organism evidence="3 4">
    <name type="scientific">Glonium stellatum</name>
    <dbReference type="NCBI Taxonomy" id="574774"/>
    <lineage>
        <taxon>Eukaryota</taxon>
        <taxon>Fungi</taxon>
        <taxon>Dikarya</taxon>
        <taxon>Ascomycota</taxon>
        <taxon>Pezizomycotina</taxon>
        <taxon>Dothideomycetes</taxon>
        <taxon>Pleosporomycetidae</taxon>
        <taxon>Gloniales</taxon>
        <taxon>Gloniaceae</taxon>
        <taxon>Glonium</taxon>
    </lineage>
</organism>
<dbReference type="PANTHER" id="PTHR33112">
    <property type="entry name" value="DOMAIN PROTEIN, PUTATIVE-RELATED"/>
    <property type="match status" value="1"/>
</dbReference>
<dbReference type="AlphaFoldDB" id="A0A8E2FBG7"/>
<name>A0A8E2FBG7_9PEZI</name>
<dbReference type="EMBL" id="KV748726">
    <property type="protein sequence ID" value="OCL13408.1"/>
    <property type="molecule type" value="Genomic_DNA"/>
</dbReference>
<accession>A0A8E2FBG7</accession>
<gene>
    <name evidence="3" type="ORF">AOQ84DRAFT_385421</name>
</gene>
<dbReference type="OrthoDB" id="3486565at2759"/>
<feature type="domain" description="Heterokaryon incompatibility" evidence="2">
    <location>
        <begin position="202"/>
        <end position="353"/>
    </location>
</feature>
<evidence type="ECO:0000259" key="2">
    <source>
        <dbReference type="Pfam" id="PF06985"/>
    </source>
</evidence>
<keyword evidence="4" id="KW-1185">Reference proteome</keyword>
<dbReference type="Proteomes" id="UP000250140">
    <property type="component" value="Unassembled WGS sequence"/>
</dbReference>
<dbReference type="PANTHER" id="PTHR33112:SF8">
    <property type="entry name" value="HETEROKARYON INCOMPATIBILITY DOMAIN-CONTAINING PROTEIN"/>
    <property type="match status" value="1"/>
</dbReference>
<feature type="region of interest" description="Disordered" evidence="1">
    <location>
        <begin position="1"/>
        <end position="24"/>
    </location>
</feature>
<feature type="compositionally biased region" description="Basic and acidic residues" evidence="1">
    <location>
        <begin position="8"/>
        <end position="17"/>
    </location>
</feature>